<comment type="caution">
    <text evidence="1">The sequence shown here is derived from an EMBL/GenBank/DDBJ whole genome shotgun (WGS) entry which is preliminary data.</text>
</comment>
<gene>
    <name evidence="1" type="ORF">Glove_375g62</name>
</gene>
<dbReference type="OrthoDB" id="2354161at2759"/>
<dbReference type="EMBL" id="PQFF01000338">
    <property type="protein sequence ID" value="RHZ58185.1"/>
    <property type="molecule type" value="Genomic_DNA"/>
</dbReference>
<dbReference type="Proteomes" id="UP000266861">
    <property type="component" value="Unassembled WGS sequence"/>
</dbReference>
<reference evidence="1 2" key="1">
    <citation type="submission" date="2018-08" db="EMBL/GenBank/DDBJ databases">
        <title>Genome and evolution of the arbuscular mycorrhizal fungus Diversispora epigaea (formerly Glomus versiforme) and its bacterial endosymbionts.</title>
        <authorList>
            <person name="Sun X."/>
            <person name="Fei Z."/>
            <person name="Harrison M."/>
        </authorList>
    </citation>
    <scope>NUCLEOTIDE SEQUENCE [LARGE SCALE GENOMIC DNA]</scope>
    <source>
        <strain evidence="1 2">IT104</strain>
    </source>
</reference>
<name>A0A397H522_9GLOM</name>
<keyword evidence="2" id="KW-1185">Reference proteome</keyword>
<protein>
    <submittedName>
        <fullName evidence="1">Uncharacterized protein</fullName>
    </submittedName>
</protein>
<organism evidence="1 2">
    <name type="scientific">Diversispora epigaea</name>
    <dbReference type="NCBI Taxonomy" id="1348612"/>
    <lineage>
        <taxon>Eukaryota</taxon>
        <taxon>Fungi</taxon>
        <taxon>Fungi incertae sedis</taxon>
        <taxon>Mucoromycota</taxon>
        <taxon>Glomeromycotina</taxon>
        <taxon>Glomeromycetes</taxon>
        <taxon>Diversisporales</taxon>
        <taxon>Diversisporaceae</taxon>
        <taxon>Diversispora</taxon>
    </lineage>
</organism>
<evidence type="ECO:0000313" key="2">
    <source>
        <dbReference type="Proteomes" id="UP000266861"/>
    </source>
</evidence>
<accession>A0A397H522</accession>
<evidence type="ECO:0000313" key="1">
    <source>
        <dbReference type="EMBL" id="RHZ58185.1"/>
    </source>
</evidence>
<sequence>MGCFQEELERDMRFYCGGIERKGDPRKYHKFLTNRERLIGEELLRHGIIKSGLSTAWHGLMILWKNGKKSILNSHRYLTRRNPRIQLRLKSESQSIHVICAT</sequence>
<dbReference type="AlphaFoldDB" id="A0A397H522"/>
<proteinExistence type="predicted"/>